<evidence type="ECO:0000256" key="12">
    <source>
        <dbReference type="PROSITE-ProRule" id="PRU00191"/>
    </source>
</evidence>
<proteinExistence type="inferred from homology"/>
<name>A0A8X8BVC8_POLSE</name>
<gene>
    <name evidence="18" type="primary">Stat5a</name>
    <name evidence="18" type="ORF">GTO96_0014600</name>
</gene>
<dbReference type="AlphaFoldDB" id="A0A8X8BVC8"/>
<dbReference type="PROSITE" id="PS50188">
    <property type="entry name" value="B302_SPRY"/>
    <property type="match status" value="1"/>
</dbReference>
<evidence type="ECO:0000313" key="18">
    <source>
        <dbReference type="EMBL" id="KAG2467862.1"/>
    </source>
</evidence>
<dbReference type="GO" id="GO:0000977">
    <property type="term" value="F:RNA polymerase II transcription regulatory region sequence-specific DNA binding"/>
    <property type="evidence" value="ECO:0007669"/>
    <property type="project" value="UniProtKB-ARBA"/>
</dbReference>
<accession>A0A8X8BVC8</accession>
<dbReference type="FunFam" id="3.30.505.10:FF:000126">
    <property type="entry name" value="Signal transducer and activator of transcription"/>
    <property type="match status" value="1"/>
</dbReference>
<dbReference type="InterPro" id="IPR013801">
    <property type="entry name" value="STAT_TF_DNA-bd"/>
</dbReference>
<dbReference type="Gene3D" id="1.20.1050.20">
    <property type="entry name" value="STAT transcription factor, all-alpha domain"/>
    <property type="match status" value="1"/>
</dbReference>
<dbReference type="GO" id="GO:0007166">
    <property type="term" value="P:cell surface receptor signaling pathway"/>
    <property type="evidence" value="ECO:0007669"/>
    <property type="project" value="UniProtKB-ARBA"/>
</dbReference>
<sequence length="1034" mass="117434">MAACSRLLSLGIRVLAQRVPWQGHSWLQETAQLVRVRRHGACRFLAQLTPRNSEYMGLRLGNFISFDKGRIQLTPDIKFKLDEKTAHSSLELFKKDTGVLYYMLGVDPTKVPANPERFREWAVVFGDTAITTGRHYWEVSVCKSQEFRIGVADSDMSREDCVGTNNSSWVFGYTHRKCLRMALWKKVQCLPTETLNQLYPTSFPIEVRHYMATWLEDQPWDDMDVNDLAFESRAKMLLCQITSYLLQLAEKNSDVVLKMRLQHIVKSMVSLLQKIFEGQPLKLVKIVQEILKQERTLISHMQAIGAPVQVQMQTQVHPHPRPGMSSPEHNPAFLPGPSASPQPPQLSASAVCKKTSTDDRDKQRAIEMLVHKMADIQACRKNLHHLQENVTWEKQNFESMQGQLLQNQKNGLLDQNLSETCNHLQNQIQRDELQSKVFYEKRVQMIQELTQNLAQTQHQVIQRIQVWKRQQHLSAIGEPFDDNLSILQSCCEQLLMVNLQLNQEIIIAGRESREEPFREMQEKLAALLKSLIQSSLIVDKQPPQVIKTQSKFSTTVRFLLGERMNSAKPAVIKAQIITEAQARNLGQPGSVLSENVGELINNSAILDHNAATKTTCCTFRNMSIKKIKRTDRKGSESVTEEKFALLFSSEINIMGCETTYSIQVISLPIVIIVHGSQDNNALATIIWDCAFSEPVRVFCRNVILDSCIVGHGFWQSACSALDLCPAYMRCFKSTHSTTLSSSRNKVGEPSSWSTPVMVRTQLIFGFIGKQYLHLLLQQSQDGTFLLRFSDSEIGGITIAYVSTTDIGNRQILNIQPFTKKDLEIRSLGDRIHDIEFIHFVYPNRRKDEAFNKYYTVPPPSSKYGYLPTSIQTKVEGEMSSVRMNGSSTPVISNVPSDIDPMIINYTEQPSTRINDVSTPVVTSTMPSEVDPMTFNFSYPGRREANETYSQSSVEMLTESVQQGRKQQCSDSGFLMDPLQYKNSHIYRFARMDGDLMPPSNWEIGEMLADSTPMDTDFLSQKRCHCAQSSQCSHI</sequence>
<keyword evidence="19" id="KW-1185">Reference proteome</keyword>
<dbReference type="CDD" id="cd16856">
    <property type="entry name" value="STAT6_CCD"/>
    <property type="match status" value="1"/>
</dbReference>
<dbReference type="InterPro" id="IPR001870">
    <property type="entry name" value="B30.2/SPRY"/>
</dbReference>
<dbReference type="Gene3D" id="3.30.505.10">
    <property type="entry name" value="SH2 domain"/>
    <property type="match status" value="1"/>
</dbReference>
<feature type="non-terminal residue" evidence="18">
    <location>
        <position position="1"/>
    </location>
</feature>
<keyword evidence="9 13" id="KW-0010">Activator</keyword>
<dbReference type="Gene3D" id="2.60.40.630">
    <property type="entry name" value="STAT transcription factor, DNA-binding domain"/>
    <property type="match status" value="1"/>
</dbReference>
<evidence type="ECO:0000259" key="16">
    <source>
        <dbReference type="PROSITE" id="PS50001"/>
    </source>
</evidence>
<evidence type="ECO:0000256" key="14">
    <source>
        <dbReference type="SAM" id="MobiDB-lite"/>
    </source>
</evidence>
<dbReference type="Gene3D" id="1.10.532.10">
    <property type="entry name" value="STAT transcription factor, N-terminal domain"/>
    <property type="match status" value="1"/>
</dbReference>
<evidence type="ECO:0000256" key="4">
    <source>
        <dbReference type="ARBA" id="ARBA00022490"/>
    </source>
</evidence>
<dbReference type="SMART" id="SM00964">
    <property type="entry name" value="STAT_int"/>
    <property type="match status" value="1"/>
</dbReference>
<dbReference type="SUPFAM" id="SSF55550">
    <property type="entry name" value="SH2 domain"/>
    <property type="match status" value="1"/>
</dbReference>
<dbReference type="Pfam" id="PF01017">
    <property type="entry name" value="STAT_alpha"/>
    <property type="match status" value="1"/>
</dbReference>
<dbReference type="SUPFAM" id="SSF48092">
    <property type="entry name" value="Transcription factor STAT-4 N-domain"/>
    <property type="match status" value="1"/>
</dbReference>
<keyword evidence="5 13" id="KW-0597">Phosphoprotein</keyword>
<dbReference type="Proteomes" id="UP000886611">
    <property type="component" value="Unassembled WGS sequence"/>
</dbReference>
<dbReference type="GO" id="GO:0005634">
    <property type="term" value="C:nucleus"/>
    <property type="evidence" value="ECO:0007669"/>
    <property type="project" value="UniProtKB-SubCell"/>
</dbReference>
<dbReference type="InterPro" id="IPR012345">
    <property type="entry name" value="STAT_TF_DNA-bd_N"/>
</dbReference>
<evidence type="ECO:0000313" key="19">
    <source>
        <dbReference type="Proteomes" id="UP000886611"/>
    </source>
</evidence>
<dbReference type="InterPro" id="IPR043136">
    <property type="entry name" value="B30.2/SPRY_sf"/>
</dbReference>
<evidence type="ECO:0000256" key="9">
    <source>
        <dbReference type="ARBA" id="ARBA00023159"/>
    </source>
</evidence>
<keyword evidence="6 12" id="KW-0727">SH2 domain</keyword>
<keyword evidence="8 13" id="KW-0238">DNA-binding</keyword>
<evidence type="ECO:0000256" key="13">
    <source>
        <dbReference type="RuleBase" id="RU046415"/>
    </source>
</evidence>
<dbReference type="GO" id="GO:0005737">
    <property type="term" value="C:cytoplasm"/>
    <property type="evidence" value="ECO:0007669"/>
    <property type="project" value="UniProtKB-SubCell"/>
</dbReference>
<reference evidence="18 19" key="1">
    <citation type="journal article" date="2021" name="Cell">
        <title>Tracing the genetic footprints of vertebrate landing in non-teleost ray-finned fishes.</title>
        <authorList>
            <person name="Bi X."/>
            <person name="Wang K."/>
            <person name="Yang L."/>
            <person name="Pan H."/>
            <person name="Jiang H."/>
            <person name="Wei Q."/>
            <person name="Fang M."/>
            <person name="Yu H."/>
            <person name="Zhu C."/>
            <person name="Cai Y."/>
            <person name="He Y."/>
            <person name="Gan X."/>
            <person name="Zeng H."/>
            <person name="Yu D."/>
            <person name="Zhu Y."/>
            <person name="Jiang H."/>
            <person name="Qiu Q."/>
            <person name="Yang H."/>
            <person name="Zhang Y.E."/>
            <person name="Wang W."/>
            <person name="Zhu M."/>
            <person name="He S."/>
            <person name="Zhang G."/>
        </authorList>
    </citation>
    <scope>NUCLEOTIDE SEQUENCE [LARGE SCALE GENOMIC DNA]</scope>
    <source>
        <strain evidence="18">Bchr_013</strain>
    </source>
</reference>
<dbReference type="Pfam" id="PF00017">
    <property type="entry name" value="SH2"/>
    <property type="match status" value="1"/>
</dbReference>
<dbReference type="Pfam" id="PF02865">
    <property type="entry name" value="STAT_int"/>
    <property type="match status" value="1"/>
</dbReference>
<keyword evidence="4 13" id="KW-0963">Cytoplasm</keyword>
<dbReference type="EMBL" id="JAATIS010000485">
    <property type="protein sequence ID" value="KAG2467862.1"/>
    <property type="molecule type" value="Genomic_DNA"/>
</dbReference>
<evidence type="ECO:0000259" key="17">
    <source>
        <dbReference type="PROSITE" id="PS50188"/>
    </source>
</evidence>
<dbReference type="Pfam" id="PF02864">
    <property type="entry name" value="STAT_bind"/>
    <property type="match status" value="1"/>
</dbReference>
<evidence type="ECO:0000256" key="10">
    <source>
        <dbReference type="ARBA" id="ARBA00023163"/>
    </source>
</evidence>
<evidence type="ECO:0000256" key="6">
    <source>
        <dbReference type="ARBA" id="ARBA00022999"/>
    </source>
</evidence>
<keyword evidence="11 13" id="KW-0539">Nucleus</keyword>
<evidence type="ECO:0000256" key="1">
    <source>
        <dbReference type="ARBA" id="ARBA00004123"/>
    </source>
</evidence>
<dbReference type="InterPro" id="IPR001217">
    <property type="entry name" value="STAT"/>
</dbReference>
<feature type="domain" description="B30.2/SPRY" evidence="17">
    <location>
        <begin position="59"/>
        <end position="264"/>
    </location>
</feature>
<feature type="region of interest" description="Disordered" evidence="14">
    <location>
        <begin position="314"/>
        <end position="359"/>
    </location>
</feature>
<keyword evidence="7 13" id="KW-0805">Transcription regulation</keyword>
<comment type="subcellular location">
    <subcellularLocation>
        <location evidence="2 13">Cytoplasm</location>
    </subcellularLocation>
    <subcellularLocation>
        <location evidence="1 13">Nucleus</location>
    </subcellularLocation>
</comment>
<keyword evidence="10 13" id="KW-0804">Transcription</keyword>
<evidence type="ECO:0000256" key="11">
    <source>
        <dbReference type="ARBA" id="ARBA00023242"/>
    </source>
</evidence>
<feature type="chain" id="PRO_5036470720" description="Signal transducer and activator of transcription" evidence="15">
    <location>
        <begin position="17"/>
        <end position="1034"/>
    </location>
</feature>
<comment type="caution">
    <text evidence="18">The sequence shown here is derived from an EMBL/GenBank/DDBJ whole genome shotgun (WGS) entry which is preliminary data.</text>
</comment>
<dbReference type="InterPro" id="IPR013800">
    <property type="entry name" value="STAT_TF_alpha"/>
</dbReference>
<dbReference type="SUPFAM" id="SSF47655">
    <property type="entry name" value="STAT"/>
    <property type="match status" value="1"/>
</dbReference>
<dbReference type="InterPro" id="IPR013799">
    <property type="entry name" value="STAT_TF_prot_interaction"/>
</dbReference>
<evidence type="ECO:0000256" key="8">
    <source>
        <dbReference type="ARBA" id="ARBA00023125"/>
    </source>
</evidence>
<dbReference type="InterPro" id="IPR036535">
    <property type="entry name" value="STAT_N_sf"/>
</dbReference>
<dbReference type="InterPro" id="IPR003879">
    <property type="entry name" value="Butyrophylin_SPRY"/>
</dbReference>
<evidence type="ECO:0000256" key="3">
    <source>
        <dbReference type="ARBA" id="ARBA00005586"/>
    </source>
</evidence>
<dbReference type="Gene3D" id="2.60.120.920">
    <property type="match status" value="1"/>
</dbReference>
<dbReference type="PROSITE" id="PS50001">
    <property type="entry name" value="SH2"/>
    <property type="match status" value="1"/>
</dbReference>
<organism evidence="18 19">
    <name type="scientific">Polypterus senegalus</name>
    <name type="common">Senegal bichir</name>
    <dbReference type="NCBI Taxonomy" id="55291"/>
    <lineage>
        <taxon>Eukaryota</taxon>
        <taxon>Metazoa</taxon>
        <taxon>Chordata</taxon>
        <taxon>Craniata</taxon>
        <taxon>Vertebrata</taxon>
        <taxon>Euteleostomi</taxon>
        <taxon>Actinopterygii</taxon>
        <taxon>Polypteriformes</taxon>
        <taxon>Polypteridae</taxon>
        <taxon>Polypterus</taxon>
    </lineage>
</organism>
<dbReference type="PRINTS" id="PR01407">
    <property type="entry name" value="BUTYPHLNCDUF"/>
</dbReference>
<dbReference type="FunFam" id="2.60.40.630:FF:000003">
    <property type="entry name" value="Signal transducer and transcription activator 6"/>
    <property type="match status" value="1"/>
</dbReference>
<dbReference type="SUPFAM" id="SSF49417">
    <property type="entry name" value="p53-like transcription factors"/>
    <property type="match status" value="1"/>
</dbReference>
<evidence type="ECO:0000256" key="15">
    <source>
        <dbReference type="SAM" id="SignalP"/>
    </source>
</evidence>
<feature type="domain" description="SH2" evidence="16">
    <location>
        <begin position="762"/>
        <end position="851"/>
    </location>
</feature>
<evidence type="ECO:0000256" key="7">
    <source>
        <dbReference type="ARBA" id="ARBA00023015"/>
    </source>
</evidence>
<dbReference type="InterPro" id="IPR015988">
    <property type="entry name" value="STAT_TF_CC"/>
</dbReference>
<evidence type="ECO:0000256" key="5">
    <source>
        <dbReference type="ARBA" id="ARBA00022553"/>
    </source>
</evidence>
<dbReference type="GO" id="GO:0001228">
    <property type="term" value="F:DNA-binding transcription activator activity, RNA polymerase II-specific"/>
    <property type="evidence" value="ECO:0007669"/>
    <property type="project" value="UniProtKB-ARBA"/>
</dbReference>
<dbReference type="SUPFAM" id="SSF49899">
    <property type="entry name" value="Concanavalin A-like lectins/glucanases"/>
    <property type="match status" value="1"/>
</dbReference>
<comment type="similarity">
    <text evidence="3 13">Belongs to the transcription factor STAT family.</text>
</comment>
<dbReference type="InterPro" id="IPR000980">
    <property type="entry name" value="SH2"/>
</dbReference>
<evidence type="ECO:0000256" key="2">
    <source>
        <dbReference type="ARBA" id="ARBA00004496"/>
    </source>
</evidence>
<dbReference type="InterPro" id="IPR008967">
    <property type="entry name" value="p53-like_TF_DNA-bd_sf"/>
</dbReference>
<keyword evidence="15" id="KW-0732">Signal</keyword>
<dbReference type="InterPro" id="IPR036860">
    <property type="entry name" value="SH2_dom_sf"/>
</dbReference>
<dbReference type="InterPro" id="IPR013320">
    <property type="entry name" value="ConA-like_dom_sf"/>
</dbReference>
<feature type="non-terminal residue" evidence="18">
    <location>
        <position position="1034"/>
    </location>
</feature>
<protein>
    <recommendedName>
        <fullName evidence="13">Signal transducer and activator of transcription</fullName>
    </recommendedName>
</protein>
<dbReference type="PANTHER" id="PTHR11801">
    <property type="entry name" value="SIGNAL TRANSDUCER AND ACTIVATOR OF TRANSCRIPTION"/>
    <property type="match status" value="1"/>
</dbReference>
<feature type="signal peptide" evidence="15">
    <location>
        <begin position="1"/>
        <end position="16"/>
    </location>
</feature>